<dbReference type="Pfam" id="PF06580">
    <property type="entry name" value="His_kinase"/>
    <property type="match status" value="1"/>
</dbReference>
<evidence type="ECO:0000256" key="14">
    <source>
        <dbReference type="SAM" id="Phobius"/>
    </source>
</evidence>
<reference evidence="17 18" key="1">
    <citation type="submission" date="2020-05" db="EMBL/GenBank/DDBJ databases">
        <title>Genome Sequencing of Type Strains.</title>
        <authorList>
            <person name="Lemaire J.F."/>
            <person name="Inderbitzin P."/>
            <person name="Gregorio O.A."/>
            <person name="Collins S.B."/>
            <person name="Wespe N."/>
            <person name="Knight-Connoni V."/>
        </authorList>
    </citation>
    <scope>NUCLEOTIDE SEQUENCE [LARGE SCALE GENOMIC DNA]</scope>
    <source>
        <strain evidence="17 18">DSM 19942</strain>
    </source>
</reference>
<organism evidence="17 18">
    <name type="scientific">Paenibacillus taichungensis</name>
    <dbReference type="NCBI Taxonomy" id="484184"/>
    <lineage>
        <taxon>Bacteria</taxon>
        <taxon>Bacillati</taxon>
        <taxon>Bacillota</taxon>
        <taxon>Bacilli</taxon>
        <taxon>Bacillales</taxon>
        <taxon>Paenibacillaceae</taxon>
        <taxon>Paenibacillus</taxon>
    </lineage>
</organism>
<dbReference type="SUPFAM" id="SSF158472">
    <property type="entry name" value="HAMP domain-like"/>
    <property type="match status" value="1"/>
</dbReference>
<dbReference type="Pfam" id="PF02518">
    <property type="entry name" value="HATPase_c"/>
    <property type="match status" value="1"/>
</dbReference>
<evidence type="ECO:0000256" key="10">
    <source>
        <dbReference type="ARBA" id="ARBA00022840"/>
    </source>
</evidence>
<dbReference type="GO" id="GO:0016301">
    <property type="term" value="F:kinase activity"/>
    <property type="evidence" value="ECO:0007669"/>
    <property type="project" value="UniProtKB-KW"/>
</dbReference>
<evidence type="ECO:0000256" key="13">
    <source>
        <dbReference type="ARBA" id="ARBA00023136"/>
    </source>
</evidence>
<dbReference type="Pfam" id="PF00672">
    <property type="entry name" value="HAMP"/>
    <property type="match status" value="1"/>
</dbReference>
<dbReference type="InterPro" id="IPR050640">
    <property type="entry name" value="Bact_2-comp_sensor_kinase"/>
</dbReference>
<dbReference type="PANTHER" id="PTHR34220">
    <property type="entry name" value="SENSOR HISTIDINE KINASE YPDA"/>
    <property type="match status" value="1"/>
</dbReference>
<keyword evidence="12" id="KW-0902">Two-component regulatory system</keyword>
<dbReference type="PANTHER" id="PTHR34220:SF11">
    <property type="entry name" value="SENSOR PROTEIN KINASE HPTS"/>
    <property type="match status" value="1"/>
</dbReference>
<dbReference type="InterPro" id="IPR003660">
    <property type="entry name" value="HAMP_dom"/>
</dbReference>
<evidence type="ECO:0000256" key="5">
    <source>
        <dbReference type="ARBA" id="ARBA00022553"/>
    </source>
</evidence>
<comment type="caution">
    <text evidence="17">The sequence shown here is derived from an EMBL/GenBank/DDBJ whole genome shotgun (WGS) entry which is preliminary data.</text>
</comment>
<dbReference type="InterPro" id="IPR005467">
    <property type="entry name" value="His_kinase_dom"/>
</dbReference>
<evidence type="ECO:0000256" key="11">
    <source>
        <dbReference type="ARBA" id="ARBA00022989"/>
    </source>
</evidence>
<feature type="transmembrane region" description="Helical" evidence="14">
    <location>
        <begin position="12"/>
        <end position="37"/>
    </location>
</feature>
<dbReference type="EMBL" id="JABMCC010000115">
    <property type="protein sequence ID" value="NUU56422.1"/>
    <property type="molecule type" value="Genomic_DNA"/>
</dbReference>
<protein>
    <recommendedName>
        <fullName evidence="3">histidine kinase</fullName>
        <ecNumber evidence="3">2.7.13.3</ecNumber>
    </recommendedName>
</protein>
<keyword evidence="18" id="KW-1185">Reference proteome</keyword>
<evidence type="ECO:0000256" key="9">
    <source>
        <dbReference type="ARBA" id="ARBA00022777"/>
    </source>
</evidence>
<dbReference type="PROSITE" id="PS50109">
    <property type="entry name" value="HIS_KIN"/>
    <property type="match status" value="1"/>
</dbReference>
<feature type="domain" description="HAMP" evidence="16">
    <location>
        <begin position="314"/>
        <end position="366"/>
    </location>
</feature>
<evidence type="ECO:0000256" key="4">
    <source>
        <dbReference type="ARBA" id="ARBA00022475"/>
    </source>
</evidence>
<dbReference type="Proteomes" id="UP000577724">
    <property type="component" value="Unassembled WGS sequence"/>
</dbReference>
<evidence type="ECO:0000256" key="6">
    <source>
        <dbReference type="ARBA" id="ARBA00022679"/>
    </source>
</evidence>
<dbReference type="InterPro" id="IPR003594">
    <property type="entry name" value="HATPase_dom"/>
</dbReference>
<dbReference type="CDD" id="cd06225">
    <property type="entry name" value="HAMP"/>
    <property type="match status" value="1"/>
</dbReference>
<dbReference type="InterPro" id="IPR004358">
    <property type="entry name" value="Sig_transdc_His_kin-like_C"/>
</dbReference>
<keyword evidence="4" id="KW-1003">Cell membrane</keyword>
<evidence type="ECO:0000313" key="18">
    <source>
        <dbReference type="Proteomes" id="UP000577724"/>
    </source>
</evidence>
<keyword evidence="9 17" id="KW-0418">Kinase</keyword>
<evidence type="ECO:0000256" key="2">
    <source>
        <dbReference type="ARBA" id="ARBA00004651"/>
    </source>
</evidence>
<dbReference type="PROSITE" id="PS50885">
    <property type="entry name" value="HAMP"/>
    <property type="match status" value="1"/>
</dbReference>
<sequence>MQHSNRRRFLPILYKLLISNLALVIIPIIVIGCYAYISSARSVEEHTRNNLEVAVSQIQSNVEYRVGEIIRSSDEIYQDQGLSTLLSGYYLDWEKYQVTTQYVMPRLESATNLPKSKIKLSLYLHAPTISEFYYNETEQSLIAGERQYEILHTSRIVDKAWYQNLRIGYDEMKWQQIENDAKYGYISLLRHAINYETFQSIGLIRASVKLKDIFEDVDFNQLGEGTKLFVLDQHEQLLYSSSPGGSLPYTAEELNESRDYLKISKPIHNIPVQIVALVPNASFKDNSQKVRNVTIIICVISILVMTLVSFIMARMFSSRLSKLVVSLEAFKEGELQRRIQYTGNDEFAIIAESFNEMASTTEQLIDEVYTSKLEKKEAELQILHSKINPHFLYNTFSSISRMAKLGEIDKLHEMIRALAKFYRLTLNKGEMLIQVEKELHIVRTYLDIQNIKYAERIHYQLEAEPETLGLETVKFILQPFVENVLEHAWYDDEIKIHIKVKKQAEHVHIEVHDNGLGMKQEIIDAIFTEGAGGIGYGIRNVDQRIKLHYGKDYGVSIRSEVGTGTVVTIVFPIKSPPSRQE</sequence>
<evidence type="ECO:0000259" key="15">
    <source>
        <dbReference type="PROSITE" id="PS50109"/>
    </source>
</evidence>
<keyword evidence="8" id="KW-0547">Nucleotide-binding</keyword>
<name>A0ABX2MR22_9BACL</name>
<dbReference type="PRINTS" id="PR00344">
    <property type="entry name" value="BCTRLSENSOR"/>
</dbReference>
<evidence type="ECO:0000256" key="12">
    <source>
        <dbReference type="ARBA" id="ARBA00023012"/>
    </source>
</evidence>
<feature type="transmembrane region" description="Helical" evidence="14">
    <location>
        <begin position="293"/>
        <end position="313"/>
    </location>
</feature>
<dbReference type="InterPro" id="IPR010559">
    <property type="entry name" value="Sig_transdc_His_kin_internal"/>
</dbReference>
<dbReference type="PROSITE" id="PS51257">
    <property type="entry name" value="PROKAR_LIPOPROTEIN"/>
    <property type="match status" value="1"/>
</dbReference>
<keyword evidence="7 14" id="KW-0812">Transmembrane</keyword>
<evidence type="ECO:0000256" key="7">
    <source>
        <dbReference type="ARBA" id="ARBA00022692"/>
    </source>
</evidence>
<evidence type="ECO:0000256" key="3">
    <source>
        <dbReference type="ARBA" id="ARBA00012438"/>
    </source>
</evidence>
<evidence type="ECO:0000256" key="1">
    <source>
        <dbReference type="ARBA" id="ARBA00000085"/>
    </source>
</evidence>
<keyword evidence="10" id="KW-0067">ATP-binding</keyword>
<gene>
    <name evidence="17" type="ORF">HP548_20300</name>
</gene>
<keyword evidence="6" id="KW-0808">Transferase</keyword>
<dbReference type="SMART" id="SM00387">
    <property type="entry name" value="HATPase_c"/>
    <property type="match status" value="1"/>
</dbReference>
<dbReference type="InterPro" id="IPR036890">
    <property type="entry name" value="HATPase_C_sf"/>
</dbReference>
<comment type="catalytic activity">
    <reaction evidence="1">
        <text>ATP + protein L-histidine = ADP + protein N-phospho-L-histidine.</text>
        <dbReference type="EC" id="2.7.13.3"/>
    </reaction>
</comment>
<proteinExistence type="predicted"/>
<dbReference type="SUPFAM" id="SSF55874">
    <property type="entry name" value="ATPase domain of HSP90 chaperone/DNA topoisomerase II/histidine kinase"/>
    <property type="match status" value="1"/>
</dbReference>
<accession>A0ABX2MR22</accession>
<evidence type="ECO:0000313" key="17">
    <source>
        <dbReference type="EMBL" id="NUU56422.1"/>
    </source>
</evidence>
<evidence type="ECO:0000259" key="16">
    <source>
        <dbReference type="PROSITE" id="PS50885"/>
    </source>
</evidence>
<dbReference type="EC" id="2.7.13.3" evidence="3"/>
<keyword evidence="5" id="KW-0597">Phosphoprotein</keyword>
<keyword evidence="11 14" id="KW-1133">Transmembrane helix</keyword>
<dbReference type="SMART" id="SM00304">
    <property type="entry name" value="HAMP"/>
    <property type="match status" value="1"/>
</dbReference>
<evidence type="ECO:0000256" key="8">
    <source>
        <dbReference type="ARBA" id="ARBA00022741"/>
    </source>
</evidence>
<dbReference type="Gene3D" id="3.30.565.10">
    <property type="entry name" value="Histidine kinase-like ATPase, C-terminal domain"/>
    <property type="match status" value="1"/>
</dbReference>
<dbReference type="Gene3D" id="6.10.340.10">
    <property type="match status" value="1"/>
</dbReference>
<comment type="subcellular location">
    <subcellularLocation>
        <location evidence="2">Cell membrane</location>
        <topology evidence="2">Multi-pass membrane protein</topology>
    </subcellularLocation>
</comment>
<feature type="domain" description="Histidine kinase" evidence="15">
    <location>
        <begin position="476"/>
        <end position="575"/>
    </location>
</feature>
<keyword evidence="13 14" id="KW-0472">Membrane</keyword>